<keyword evidence="3 6" id="KW-0812">Transmembrane</keyword>
<dbReference type="SUPFAM" id="SSF161070">
    <property type="entry name" value="SNF-like"/>
    <property type="match status" value="1"/>
</dbReference>
<dbReference type="KEGG" id="smia:P344_04460"/>
<dbReference type="OrthoDB" id="9762833at2"/>
<evidence type="ECO:0000256" key="4">
    <source>
        <dbReference type="ARBA" id="ARBA00022989"/>
    </source>
</evidence>
<gene>
    <name evidence="7" type="ORF">P344_04460</name>
</gene>
<evidence type="ECO:0008006" key="9">
    <source>
        <dbReference type="Google" id="ProtNLM"/>
    </source>
</evidence>
<dbReference type="PANTHER" id="PTHR42948:SF1">
    <property type="entry name" value="TRANSPORTER"/>
    <property type="match status" value="1"/>
</dbReference>
<dbReference type="STRING" id="838561.P344_04460"/>
<dbReference type="EMBL" id="CP006720">
    <property type="protein sequence ID" value="AHI58214.1"/>
    <property type="molecule type" value="Genomic_DNA"/>
</dbReference>
<evidence type="ECO:0000256" key="1">
    <source>
        <dbReference type="ARBA" id="ARBA00004141"/>
    </source>
</evidence>
<evidence type="ECO:0000313" key="8">
    <source>
        <dbReference type="Proteomes" id="UP000019260"/>
    </source>
</evidence>
<feature type="transmembrane region" description="Helical" evidence="6">
    <location>
        <begin position="258"/>
        <end position="277"/>
    </location>
</feature>
<feature type="transmembrane region" description="Helical" evidence="6">
    <location>
        <begin position="12"/>
        <end position="33"/>
    </location>
</feature>
<dbReference type="PATRIC" id="fig|838561.3.peg.850"/>
<dbReference type="PROSITE" id="PS50267">
    <property type="entry name" value="NA_NEUROTRAN_SYMP_3"/>
    <property type="match status" value="1"/>
</dbReference>
<feature type="transmembrane region" description="Helical" evidence="6">
    <location>
        <begin position="479"/>
        <end position="499"/>
    </location>
</feature>
<feature type="transmembrane region" description="Helical" evidence="6">
    <location>
        <begin position="39"/>
        <end position="59"/>
    </location>
</feature>
<dbReference type="PANTHER" id="PTHR42948">
    <property type="entry name" value="TRANSPORTER"/>
    <property type="match status" value="1"/>
</dbReference>
<name>W0GRI1_9MOLU</name>
<dbReference type="AlphaFoldDB" id="W0GRI1"/>
<evidence type="ECO:0000313" key="7">
    <source>
        <dbReference type="EMBL" id="AHI58214.1"/>
    </source>
</evidence>
<dbReference type="Gene3D" id="1.20.1740.10">
    <property type="entry name" value="Amino acid/polyamine transporter I"/>
    <property type="match status" value="1"/>
</dbReference>
<dbReference type="GO" id="GO:0016020">
    <property type="term" value="C:membrane"/>
    <property type="evidence" value="ECO:0007669"/>
    <property type="project" value="UniProtKB-SubCell"/>
</dbReference>
<dbReference type="HOGENOM" id="CLU_006855_3_3_14"/>
<evidence type="ECO:0000256" key="2">
    <source>
        <dbReference type="ARBA" id="ARBA00022448"/>
    </source>
</evidence>
<comment type="subcellular location">
    <subcellularLocation>
        <location evidence="1">Membrane</location>
        <topology evidence="1">Multi-pass membrane protein</topology>
    </subcellularLocation>
</comment>
<feature type="transmembrane region" description="Helical" evidence="6">
    <location>
        <begin position="374"/>
        <end position="391"/>
    </location>
</feature>
<feature type="transmembrane region" description="Helical" evidence="6">
    <location>
        <begin position="147"/>
        <end position="168"/>
    </location>
</feature>
<keyword evidence="4 6" id="KW-1133">Transmembrane helix</keyword>
<feature type="transmembrane region" description="Helical" evidence="6">
    <location>
        <begin position="403"/>
        <end position="422"/>
    </location>
</feature>
<protein>
    <recommendedName>
        <fullName evidence="9">Sodium-dependent transporter</fullName>
    </recommendedName>
</protein>
<evidence type="ECO:0000256" key="5">
    <source>
        <dbReference type="ARBA" id="ARBA00023136"/>
    </source>
</evidence>
<evidence type="ECO:0000256" key="6">
    <source>
        <dbReference type="SAM" id="Phobius"/>
    </source>
</evidence>
<feature type="transmembrane region" description="Helical" evidence="6">
    <location>
        <begin position="443"/>
        <end position="467"/>
    </location>
</feature>
<accession>W0GRI1</accession>
<evidence type="ECO:0000256" key="3">
    <source>
        <dbReference type="ARBA" id="ARBA00022692"/>
    </source>
</evidence>
<dbReference type="InterPro" id="IPR037272">
    <property type="entry name" value="SNS_sf"/>
</dbReference>
<feature type="transmembrane region" description="Helical" evidence="6">
    <location>
        <begin position="180"/>
        <end position="201"/>
    </location>
</feature>
<reference evidence="7 8" key="1">
    <citation type="submission" date="2013-09" db="EMBL/GenBank/DDBJ databases">
        <title>Complete genome sequence of Spiroplasma mirum suckling mouse cataract agent.</title>
        <authorList>
            <person name="Landry C.A."/>
            <person name="Bastian F.O."/>
            <person name="Thune R.L."/>
        </authorList>
    </citation>
    <scope>NUCLEOTIDE SEQUENCE [LARGE SCALE GENOMIC DNA]</scope>
    <source>
        <strain evidence="7 8">SMCA</strain>
    </source>
</reference>
<keyword evidence="5 6" id="KW-0472">Membrane</keyword>
<feature type="transmembrane region" description="Helical" evidence="6">
    <location>
        <begin position="221"/>
        <end position="246"/>
    </location>
</feature>
<dbReference type="Pfam" id="PF00209">
    <property type="entry name" value="SNF"/>
    <property type="match status" value="2"/>
</dbReference>
<feature type="transmembrane region" description="Helical" evidence="6">
    <location>
        <begin position="93"/>
        <end position="114"/>
    </location>
</feature>
<sequence length="534" mass="59402">MNKKKQMSKVGFIVSSLGAAIGLGVIWGLPGYINKNGGFYFFLFYIVAMIIVGIPLLIFEFNLGNLRRKSVINIFEKENVKVSKFIGWFQSTLMIIIPIYYSVLVGYTIVSIGIEFSPSLINDMGGNIFNKHILQSGGFGVSAHGGFQWIVFLAFLLVVILVGLILSFGIKGIEKLNKVFMPLLFIIIFILAIYILTVPGSKEGLATLFLKDNLKKLGTTQTWSSVFSLAFFTTSLGMGMMIRFAGVAPHNQDNTSKTYLLLIGILFLSVTNLIFIFGSSGAIVNNSISDKTNILLFQQEITNKFGSDSIVFVFNVLPKTFHIINQNTVVGFGSFLGILFFLALFIAGLSTTVGNTEVIVDAIETQYHFKKRRVIFGICTLIIVVGLALVFENTYQLINSFQLLAAGLDLILVSFAQVIFFVHKTKKLDVLIKYNNKVSWIKLGTLYRLMMYYVIPVILFIIIGFSIYDFVISTTTNPLYIFILALVLGILVPIISALANSPEIFDAKKNKIKKTVIQNEIPKVSQPKLEDEVE</sequence>
<keyword evidence="2" id="KW-0813">Transport</keyword>
<dbReference type="Proteomes" id="UP000019260">
    <property type="component" value="Chromosome"/>
</dbReference>
<dbReference type="InterPro" id="IPR000175">
    <property type="entry name" value="Na/ntran_symport"/>
</dbReference>
<keyword evidence="8" id="KW-1185">Reference proteome</keyword>
<dbReference type="RefSeq" id="WP_025317514.1">
    <property type="nucleotide sequence ID" value="NZ_CP002082.1"/>
</dbReference>
<dbReference type="PRINTS" id="PR00176">
    <property type="entry name" value="NANEUSMPORT"/>
</dbReference>
<feature type="transmembrane region" description="Helical" evidence="6">
    <location>
        <begin position="329"/>
        <end position="353"/>
    </location>
</feature>
<dbReference type="eggNOG" id="COG0733">
    <property type="taxonomic scope" value="Bacteria"/>
</dbReference>
<organism evidence="7 8">
    <name type="scientific">Spiroplasma mirum ATCC 29335</name>
    <dbReference type="NCBI Taxonomy" id="838561"/>
    <lineage>
        <taxon>Bacteria</taxon>
        <taxon>Bacillati</taxon>
        <taxon>Mycoplasmatota</taxon>
        <taxon>Mollicutes</taxon>
        <taxon>Entomoplasmatales</taxon>
        <taxon>Spiroplasmataceae</taxon>
        <taxon>Spiroplasma</taxon>
    </lineage>
</organism>
<dbReference type="KEGG" id="smir:SMM_0744"/>
<proteinExistence type="predicted"/>